<evidence type="ECO:0000256" key="1">
    <source>
        <dbReference type="SAM" id="MobiDB-lite"/>
    </source>
</evidence>
<feature type="transmembrane region" description="Helical" evidence="2">
    <location>
        <begin position="55"/>
        <end position="75"/>
    </location>
</feature>
<proteinExistence type="predicted"/>
<reference evidence="3 4" key="1">
    <citation type="submission" date="2016-07" db="EMBL/GenBank/DDBJ databases">
        <title>Pervasive Adenine N6-methylation of Active Genes in Fungi.</title>
        <authorList>
            <consortium name="DOE Joint Genome Institute"/>
            <person name="Mondo S.J."/>
            <person name="Dannebaum R.O."/>
            <person name="Kuo R.C."/>
            <person name="Labutti K."/>
            <person name="Haridas S."/>
            <person name="Kuo A."/>
            <person name="Salamov A."/>
            <person name="Ahrendt S.R."/>
            <person name="Lipzen A."/>
            <person name="Sullivan W."/>
            <person name="Andreopoulos W.B."/>
            <person name="Clum A."/>
            <person name="Lindquist E."/>
            <person name="Daum C."/>
            <person name="Ramamoorthy G.K."/>
            <person name="Gryganskyi A."/>
            <person name="Culley D."/>
            <person name="Magnuson J.K."/>
            <person name="James T.Y."/>
            <person name="O'Malley M.A."/>
            <person name="Stajich J.E."/>
            <person name="Spatafora J.W."/>
            <person name="Visel A."/>
            <person name="Grigoriev I.V."/>
        </authorList>
    </citation>
    <scope>NUCLEOTIDE SEQUENCE [LARGE SCALE GENOMIC DNA]</scope>
    <source>
        <strain evidence="3 4">JEL800</strain>
    </source>
</reference>
<comment type="caution">
    <text evidence="3">The sequence shown here is derived from an EMBL/GenBank/DDBJ whole genome shotgun (WGS) entry which is preliminary data.</text>
</comment>
<protein>
    <submittedName>
        <fullName evidence="3">Uncharacterized protein</fullName>
    </submittedName>
</protein>
<keyword evidence="2" id="KW-1133">Transmembrane helix</keyword>
<dbReference type="AlphaFoldDB" id="A0A1Y2C785"/>
<keyword evidence="4" id="KW-1185">Reference proteome</keyword>
<accession>A0A1Y2C785</accession>
<evidence type="ECO:0000313" key="3">
    <source>
        <dbReference type="EMBL" id="ORY42165.1"/>
    </source>
</evidence>
<feature type="region of interest" description="Disordered" evidence="1">
    <location>
        <begin position="79"/>
        <end position="100"/>
    </location>
</feature>
<keyword evidence="2" id="KW-0472">Membrane</keyword>
<dbReference type="Proteomes" id="UP000193642">
    <property type="component" value="Unassembled WGS sequence"/>
</dbReference>
<sequence length="121" mass="13420">MYAFFASNAHMLPLGGILYHIMKENVFRTVLVLAVNCVLIYVNSMSSTMDENINYIASLCGAIIIYFLMNLELYWKETRDKEPSGPSSKSAKKSALSSNMSAAGIQVKKNVLTEVETKQTA</sequence>
<keyword evidence="2" id="KW-0812">Transmembrane</keyword>
<gene>
    <name evidence="3" type="ORF">BCR33DRAFT_305092</name>
</gene>
<dbReference type="EMBL" id="MCGO01000029">
    <property type="protein sequence ID" value="ORY42165.1"/>
    <property type="molecule type" value="Genomic_DNA"/>
</dbReference>
<name>A0A1Y2C785_9FUNG</name>
<feature type="compositionally biased region" description="Low complexity" evidence="1">
    <location>
        <begin position="84"/>
        <end position="100"/>
    </location>
</feature>
<evidence type="ECO:0000256" key="2">
    <source>
        <dbReference type="SAM" id="Phobius"/>
    </source>
</evidence>
<feature type="transmembrane region" description="Helical" evidence="2">
    <location>
        <begin position="26"/>
        <end position="43"/>
    </location>
</feature>
<evidence type="ECO:0000313" key="4">
    <source>
        <dbReference type="Proteomes" id="UP000193642"/>
    </source>
</evidence>
<organism evidence="3 4">
    <name type="scientific">Rhizoclosmatium globosum</name>
    <dbReference type="NCBI Taxonomy" id="329046"/>
    <lineage>
        <taxon>Eukaryota</taxon>
        <taxon>Fungi</taxon>
        <taxon>Fungi incertae sedis</taxon>
        <taxon>Chytridiomycota</taxon>
        <taxon>Chytridiomycota incertae sedis</taxon>
        <taxon>Chytridiomycetes</taxon>
        <taxon>Chytridiales</taxon>
        <taxon>Chytriomycetaceae</taxon>
        <taxon>Rhizoclosmatium</taxon>
    </lineage>
</organism>